<dbReference type="STRING" id="453.Lfee_1701"/>
<feature type="domain" description="ABC transporter" evidence="5">
    <location>
        <begin position="6"/>
        <end position="241"/>
    </location>
</feature>
<name>A0A0W0TNI0_9GAMM</name>
<dbReference type="PANTHER" id="PTHR42788">
    <property type="entry name" value="TAURINE IMPORT ATP-BINDING PROTEIN-RELATED"/>
    <property type="match status" value="1"/>
</dbReference>
<dbReference type="GO" id="GO:0005524">
    <property type="term" value="F:ATP binding"/>
    <property type="evidence" value="ECO:0007669"/>
    <property type="project" value="UniProtKB-KW"/>
</dbReference>
<dbReference type="PROSITE" id="PS50893">
    <property type="entry name" value="ABC_TRANSPORTER_2"/>
    <property type="match status" value="1"/>
</dbReference>
<dbReference type="PATRIC" id="fig|453.4.peg.1873"/>
<gene>
    <name evidence="6" type="primary">abcT3</name>
    <name evidence="6" type="ORF">Lfee_1701</name>
</gene>
<evidence type="ECO:0000313" key="6">
    <source>
        <dbReference type="EMBL" id="KTC96789.1"/>
    </source>
</evidence>
<comment type="caution">
    <text evidence="6">The sequence shown here is derived from an EMBL/GenBank/DDBJ whole genome shotgun (WGS) entry which is preliminary data.</text>
</comment>
<dbReference type="InterPro" id="IPR017871">
    <property type="entry name" value="ABC_transporter-like_CS"/>
</dbReference>
<keyword evidence="3" id="KW-0547">Nucleotide-binding</keyword>
<dbReference type="SMART" id="SM00382">
    <property type="entry name" value="AAA"/>
    <property type="match status" value="1"/>
</dbReference>
<comment type="similarity">
    <text evidence="1">Belongs to the ABC transporter superfamily.</text>
</comment>
<dbReference type="InterPro" id="IPR018632">
    <property type="entry name" value="AAA-associated_dom_C"/>
</dbReference>
<dbReference type="RefSeq" id="WP_058445800.1">
    <property type="nucleotide sequence ID" value="NZ_CAAAHT010000002.1"/>
</dbReference>
<dbReference type="InterPro" id="IPR027417">
    <property type="entry name" value="P-loop_NTPase"/>
</dbReference>
<evidence type="ECO:0000256" key="2">
    <source>
        <dbReference type="ARBA" id="ARBA00022448"/>
    </source>
</evidence>
<keyword evidence="2" id="KW-0813">Transport</keyword>
<dbReference type="GO" id="GO:0016887">
    <property type="term" value="F:ATP hydrolysis activity"/>
    <property type="evidence" value="ECO:0007669"/>
    <property type="project" value="InterPro"/>
</dbReference>
<dbReference type="Gene3D" id="3.40.50.300">
    <property type="entry name" value="P-loop containing nucleotide triphosphate hydrolases"/>
    <property type="match status" value="1"/>
</dbReference>
<evidence type="ECO:0000259" key="5">
    <source>
        <dbReference type="PROSITE" id="PS50893"/>
    </source>
</evidence>
<dbReference type="AlphaFoldDB" id="A0A0W0TNI0"/>
<proteinExistence type="inferred from homology"/>
<dbReference type="Pfam" id="PF00005">
    <property type="entry name" value="ABC_tran"/>
    <property type="match status" value="1"/>
</dbReference>
<evidence type="ECO:0000256" key="4">
    <source>
        <dbReference type="ARBA" id="ARBA00022840"/>
    </source>
</evidence>
<accession>A0A0W0TNI0</accession>
<keyword evidence="7" id="KW-1185">Reference proteome</keyword>
<dbReference type="SUPFAM" id="SSF52540">
    <property type="entry name" value="P-loop containing nucleoside triphosphate hydrolases"/>
    <property type="match status" value="1"/>
</dbReference>
<keyword evidence="4" id="KW-0067">ATP-binding</keyword>
<dbReference type="EMBL" id="LNYB01000080">
    <property type="protein sequence ID" value="KTC96789.1"/>
    <property type="molecule type" value="Genomic_DNA"/>
</dbReference>
<reference evidence="6 7" key="1">
    <citation type="submission" date="2015-11" db="EMBL/GenBank/DDBJ databases">
        <title>Genomic analysis of 38 Legionella species identifies large and diverse effector repertoires.</title>
        <authorList>
            <person name="Burstein D."/>
            <person name="Amaro F."/>
            <person name="Zusman T."/>
            <person name="Lifshitz Z."/>
            <person name="Cohen O."/>
            <person name="Gilbert J.A."/>
            <person name="Pupko T."/>
            <person name="Shuman H.A."/>
            <person name="Segal G."/>
        </authorList>
    </citation>
    <scope>NUCLEOTIDE SEQUENCE [LARGE SCALE GENOMIC DNA]</scope>
    <source>
        <strain evidence="6 7">WO-44C</strain>
    </source>
</reference>
<evidence type="ECO:0000313" key="7">
    <source>
        <dbReference type="Proteomes" id="UP000054698"/>
    </source>
</evidence>
<evidence type="ECO:0000256" key="1">
    <source>
        <dbReference type="ARBA" id="ARBA00005417"/>
    </source>
</evidence>
<dbReference type="InterPro" id="IPR003593">
    <property type="entry name" value="AAA+_ATPase"/>
</dbReference>
<dbReference type="PROSITE" id="PS00211">
    <property type="entry name" value="ABC_TRANSPORTER_1"/>
    <property type="match status" value="1"/>
</dbReference>
<dbReference type="PANTHER" id="PTHR42788:SF13">
    <property type="entry name" value="ALIPHATIC SULFONATES IMPORT ATP-BINDING PROTEIN SSUB"/>
    <property type="match status" value="1"/>
</dbReference>
<dbReference type="InterPro" id="IPR003439">
    <property type="entry name" value="ABC_transporter-like_ATP-bd"/>
</dbReference>
<dbReference type="InterPro" id="IPR050166">
    <property type="entry name" value="ABC_transporter_ATP-bind"/>
</dbReference>
<protein>
    <submittedName>
        <fullName evidence="6">ABC transporter ATP binding protein</fullName>
    </submittedName>
</protein>
<sequence length="437" mass="48985">MSETIIALENCRKSFKKASEQDLLVLEDVNFKLQEGEIVAMLGKSGSGKSTLLRIIAGLVPPSSGKVTYRGKAVTGPVPGIAMVFQSFALMPWLTVLENVELGLEAQGVGREERRHRAIEAIDTIGLDGFESAFPKELSGGMRQRVGFARALVTNPDVLLMDEPFSALDVLTAENLKSDLLELWQEKKTNTNGILLVTHNIEEAATLADRIVIFGSDPGYIRAELQVTLPQPREPDTPEYHALVDKIYTLMTTGPKEKARRAQRERQIGLGYRLPDVEPSELSGLIETMKSFEERIDLPELADELMMNIDDLFPILETLEILGFAKVSDGDIQLSELGKQFSEADLQERKQLFARRLLEKVPLARYIRRVLDEKIGHRVSEERFLSKLEDYLSEKESERVLRTMIDWGRYAEIFAYDFTSGILSLENPGISGSTKIN</sequence>
<dbReference type="Pfam" id="PF09821">
    <property type="entry name" value="AAA_assoc_C"/>
    <property type="match status" value="1"/>
</dbReference>
<evidence type="ECO:0000256" key="3">
    <source>
        <dbReference type="ARBA" id="ARBA00022741"/>
    </source>
</evidence>
<dbReference type="CDD" id="cd03293">
    <property type="entry name" value="ABC_NrtD_SsuB_transporters"/>
    <property type="match status" value="1"/>
</dbReference>
<dbReference type="Proteomes" id="UP000054698">
    <property type="component" value="Unassembled WGS sequence"/>
</dbReference>
<organism evidence="6 7">
    <name type="scientific">Legionella feeleii</name>
    <dbReference type="NCBI Taxonomy" id="453"/>
    <lineage>
        <taxon>Bacteria</taxon>
        <taxon>Pseudomonadati</taxon>
        <taxon>Pseudomonadota</taxon>
        <taxon>Gammaproteobacteria</taxon>
        <taxon>Legionellales</taxon>
        <taxon>Legionellaceae</taxon>
        <taxon>Legionella</taxon>
    </lineage>
</organism>
<dbReference type="OrthoDB" id="9802264at2"/>